<dbReference type="Proteomes" id="UP000414136">
    <property type="component" value="Unassembled WGS sequence"/>
</dbReference>
<dbReference type="AlphaFoldDB" id="A0A5E4ZI06"/>
<reference evidence="1 2" key="1">
    <citation type="submission" date="2019-08" db="EMBL/GenBank/DDBJ databases">
        <authorList>
            <person name="Peeters C."/>
        </authorList>
    </citation>
    <scope>NUCLEOTIDE SEQUENCE [LARGE SCALE GENOMIC DNA]</scope>
    <source>
        <strain evidence="1 2">LMG 31118</strain>
    </source>
</reference>
<accession>A0A5E4ZI06</accession>
<organism evidence="1 2">
    <name type="scientific">Pandoraea captiosa</name>
    <dbReference type="NCBI Taxonomy" id="2508302"/>
    <lineage>
        <taxon>Bacteria</taxon>
        <taxon>Pseudomonadati</taxon>
        <taxon>Pseudomonadota</taxon>
        <taxon>Betaproteobacteria</taxon>
        <taxon>Burkholderiales</taxon>
        <taxon>Burkholderiaceae</taxon>
        <taxon>Pandoraea</taxon>
    </lineage>
</organism>
<name>A0A5E4ZI06_9BURK</name>
<keyword evidence="2" id="KW-1185">Reference proteome</keyword>
<gene>
    <name evidence="1" type="ORF">PCA31118_00034</name>
</gene>
<protein>
    <submittedName>
        <fullName evidence="1">Uncharacterized protein</fullName>
    </submittedName>
</protein>
<evidence type="ECO:0000313" key="2">
    <source>
        <dbReference type="Proteomes" id="UP000414136"/>
    </source>
</evidence>
<proteinExistence type="predicted"/>
<dbReference type="EMBL" id="CABPSQ010000001">
    <property type="protein sequence ID" value="VVE59843.1"/>
    <property type="molecule type" value="Genomic_DNA"/>
</dbReference>
<sequence>MATRKPGRSKPVCVLQIGYIALVIDADKGMQVMRLLGESVLCEREFSVRKETYVVTKPPELSIRIIDADSVRAATNNDAKGLLIE</sequence>
<evidence type="ECO:0000313" key="1">
    <source>
        <dbReference type="EMBL" id="VVE59843.1"/>
    </source>
</evidence>